<accession>V8CG71</accession>
<reference evidence="2 3" key="1">
    <citation type="submission" date="2013-10" db="EMBL/GenBank/DDBJ databases">
        <title>The Genome Sequence of Helicobacter canis NCTC 12740.</title>
        <authorList>
            <consortium name="The Broad Institute Genomics Platform"/>
            <person name="Earl A."/>
            <person name="Fox J.G."/>
            <person name="Shen Z."/>
            <person name="Young S.K."/>
            <person name="Zeng Q."/>
            <person name="Gargeya S."/>
            <person name="Fitzgerald M."/>
            <person name="Abouelleil A."/>
            <person name="Alvarado L."/>
            <person name="Chapman S.B."/>
            <person name="Gainer-Dewar J."/>
            <person name="Goldberg J."/>
            <person name="Griggs A."/>
            <person name="Gujja S."/>
            <person name="Hansen M."/>
            <person name="Howarth C."/>
            <person name="Imamovic A."/>
            <person name="Ireland A."/>
            <person name="Larimer J."/>
            <person name="McCowan C."/>
            <person name="Murphy C."/>
            <person name="Pearson M."/>
            <person name="Poon T.W."/>
            <person name="Priest M."/>
            <person name="Roberts A."/>
            <person name="Saif S."/>
            <person name="Shea T."/>
            <person name="Sykes S."/>
            <person name="Wortman J."/>
            <person name="Nusbaum C."/>
            <person name="Birren B."/>
        </authorList>
    </citation>
    <scope>NUCLEOTIDE SEQUENCE [LARGE SCALE GENOMIC DNA]</scope>
    <source>
        <strain evidence="2 3">NCTC 12740</strain>
    </source>
</reference>
<keyword evidence="1" id="KW-0812">Transmembrane</keyword>
<proteinExistence type="predicted"/>
<organism evidence="2 3">
    <name type="scientific">Helicobacter canis NCTC 12740</name>
    <dbReference type="NCBI Taxonomy" id="1357399"/>
    <lineage>
        <taxon>Bacteria</taxon>
        <taxon>Pseudomonadati</taxon>
        <taxon>Campylobacterota</taxon>
        <taxon>Epsilonproteobacteria</taxon>
        <taxon>Campylobacterales</taxon>
        <taxon>Helicobacteraceae</taxon>
        <taxon>Helicobacter</taxon>
    </lineage>
</organism>
<name>V8CG71_9HELI</name>
<keyword evidence="3" id="KW-1185">Reference proteome</keyword>
<dbReference type="EMBL" id="AZJJ01000007">
    <property type="protein sequence ID" value="ETD25980.1"/>
    <property type="molecule type" value="Genomic_DNA"/>
</dbReference>
<gene>
    <name evidence="2" type="ORF">HMPREF2087_01818</name>
</gene>
<dbReference type="STRING" id="1357399.HMPREF2087_01818"/>
<dbReference type="PATRIC" id="fig|1357399.3.peg.1907"/>
<keyword evidence="1" id="KW-0472">Membrane</keyword>
<dbReference type="Proteomes" id="UP000018688">
    <property type="component" value="Unassembled WGS sequence"/>
</dbReference>
<dbReference type="RefSeq" id="WP_023930877.1">
    <property type="nucleotide sequence ID" value="NZ_KI669458.1"/>
</dbReference>
<evidence type="ECO:0000313" key="3">
    <source>
        <dbReference type="Proteomes" id="UP000018688"/>
    </source>
</evidence>
<protein>
    <submittedName>
        <fullName evidence="2">Uncharacterized protein</fullName>
    </submittedName>
</protein>
<evidence type="ECO:0000256" key="1">
    <source>
        <dbReference type="SAM" id="Phobius"/>
    </source>
</evidence>
<feature type="transmembrane region" description="Helical" evidence="1">
    <location>
        <begin position="24"/>
        <end position="45"/>
    </location>
</feature>
<evidence type="ECO:0000313" key="2">
    <source>
        <dbReference type="EMBL" id="ETD25980.1"/>
    </source>
</evidence>
<keyword evidence="1" id="KW-1133">Transmembrane helix</keyword>
<comment type="caution">
    <text evidence="2">The sequence shown here is derived from an EMBL/GenBank/DDBJ whole genome shotgun (WGS) entry which is preliminary data.</text>
</comment>
<dbReference type="HOGENOM" id="CLU_3099515_0_0_7"/>
<dbReference type="AlphaFoldDB" id="V8CG71"/>
<sequence>MKKSTTKRKGSIALPTFTQVANVWFWYCLLVNTFLTALLLVKVVGGGGGKT</sequence>